<comment type="caution">
    <text evidence="1">The sequence shown here is derived from an EMBL/GenBank/DDBJ whole genome shotgun (WGS) entry which is preliminary data.</text>
</comment>
<evidence type="ECO:0000313" key="1">
    <source>
        <dbReference type="EMBL" id="MBB3963717.1"/>
    </source>
</evidence>
<sequence length="43" mass="5035">MTQPVHSNQPIIPQHVTDQLESEWRQVRPVPQAPRPAPQQQQR</sequence>
<proteinExistence type="predicted"/>
<protein>
    <submittedName>
        <fullName evidence="1">Uncharacterized protein</fullName>
    </submittedName>
</protein>
<name>A0A7W6GA99_9HYPH</name>
<dbReference type="AlphaFoldDB" id="A0A7W6GA99"/>
<gene>
    <name evidence="1" type="ORF">GGQ67_001356</name>
</gene>
<accession>A0A7W6GA99</accession>
<dbReference type="RefSeq" id="WP_281393562.1">
    <property type="nucleotide sequence ID" value="NZ_JACIDW010000003.1"/>
</dbReference>
<reference evidence="1 2" key="1">
    <citation type="submission" date="2020-08" db="EMBL/GenBank/DDBJ databases">
        <title>Genomic Encyclopedia of Type Strains, Phase IV (KMG-IV): sequencing the most valuable type-strain genomes for metagenomic binning, comparative biology and taxonomic classification.</title>
        <authorList>
            <person name="Goeker M."/>
        </authorList>
    </citation>
    <scope>NUCLEOTIDE SEQUENCE [LARGE SCALE GENOMIC DNA]</scope>
    <source>
        <strain evidence="1 2">DSM 26575</strain>
    </source>
</reference>
<keyword evidence="2" id="KW-1185">Reference proteome</keyword>
<dbReference type="Proteomes" id="UP000582090">
    <property type="component" value="Unassembled WGS sequence"/>
</dbReference>
<organism evidence="1 2">
    <name type="scientific">Rhizobium metallidurans</name>
    <dbReference type="NCBI Taxonomy" id="1265931"/>
    <lineage>
        <taxon>Bacteria</taxon>
        <taxon>Pseudomonadati</taxon>
        <taxon>Pseudomonadota</taxon>
        <taxon>Alphaproteobacteria</taxon>
        <taxon>Hyphomicrobiales</taxon>
        <taxon>Rhizobiaceae</taxon>
        <taxon>Rhizobium/Agrobacterium group</taxon>
        <taxon>Rhizobium</taxon>
    </lineage>
</organism>
<dbReference type="EMBL" id="JACIDW010000003">
    <property type="protein sequence ID" value="MBB3963717.1"/>
    <property type="molecule type" value="Genomic_DNA"/>
</dbReference>
<evidence type="ECO:0000313" key="2">
    <source>
        <dbReference type="Proteomes" id="UP000582090"/>
    </source>
</evidence>